<dbReference type="AlphaFoldDB" id="A0A1B6E8R0"/>
<reference evidence="1" key="1">
    <citation type="submission" date="2015-12" db="EMBL/GenBank/DDBJ databases">
        <title>De novo transcriptome assembly of four potential Pierce s Disease insect vectors from Arizona vineyards.</title>
        <authorList>
            <person name="Tassone E.E."/>
        </authorList>
    </citation>
    <scope>NUCLEOTIDE SEQUENCE</scope>
</reference>
<organism evidence="1">
    <name type="scientific">Clastoptera arizonana</name>
    <name type="common">Arizona spittle bug</name>
    <dbReference type="NCBI Taxonomy" id="38151"/>
    <lineage>
        <taxon>Eukaryota</taxon>
        <taxon>Metazoa</taxon>
        <taxon>Ecdysozoa</taxon>
        <taxon>Arthropoda</taxon>
        <taxon>Hexapoda</taxon>
        <taxon>Insecta</taxon>
        <taxon>Pterygota</taxon>
        <taxon>Neoptera</taxon>
        <taxon>Paraneoptera</taxon>
        <taxon>Hemiptera</taxon>
        <taxon>Auchenorrhyncha</taxon>
        <taxon>Cercopoidea</taxon>
        <taxon>Clastopteridae</taxon>
        <taxon>Clastoptera</taxon>
    </lineage>
</organism>
<feature type="non-terminal residue" evidence="1">
    <location>
        <position position="115"/>
    </location>
</feature>
<gene>
    <name evidence="1" type="ORF">g.3829</name>
</gene>
<name>A0A1B6E8R0_9HEMI</name>
<dbReference type="EMBL" id="GEDC01003023">
    <property type="protein sequence ID" value="JAS34275.1"/>
    <property type="molecule type" value="Transcribed_RNA"/>
</dbReference>
<proteinExistence type="predicted"/>
<accession>A0A1B6E8R0</accession>
<sequence>MWKFIKILFCCFSSRHVKDGEEELVEEMEVIGVEESSRGKKEVVEQKLQMWSYKGKKTRIQKKPKFCKLMSDYLNSPWTMGCNLFNPIFFSISSKPYKFGKMYKIESSGKTSKTI</sequence>
<protein>
    <submittedName>
        <fullName evidence="1">Uncharacterized protein</fullName>
    </submittedName>
</protein>
<evidence type="ECO:0000313" key="1">
    <source>
        <dbReference type="EMBL" id="JAS34275.1"/>
    </source>
</evidence>